<evidence type="ECO:0000256" key="3">
    <source>
        <dbReference type="ARBA" id="ARBA00022723"/>
    </source>
</evidence>
<dbReference type="Proteomes" id="UP000001745">
    <property type="component" value="Unassembled WGS sequence"/>
</dbReference>
<keyword evidence="6" id="KW-0408">Iron</keyword>
<reference evidence="9" key="1">
    <citation type="journal article" date="2015" name="Genome Announc.">
        <title>Genome sequence of the AIDS-associated pathogen Penicillium marneffei (ATCC18224) and its near taxonomic relative Talaromyces stipitatus (ATCC10500).</title>
        <authorList>
            <person name="Nierman W.C."/>
            <person name="Fedorova-Abrams N.D."/>
            <person name="Andrianopoulos A."/>
        </authorList>
    </citation>
    <scope>NUCLEOTIDE SEQUENCE [LARGE SCALE GENOMIC DNA]</scope>
    <source>
        <strain evidence="9">ATCC 10500 / CBS 375.48 / QM 6759 / NRRL 1006</strain>
    </source>
</reference>
<evidence type="ECO:0000256" key="5">
    <source>
        <dbReference type="ARBA" id="ARBA00023002"/>
    </source>
</evidence>
<proteinExistence type="inferred from homology"/>
<feature type="domain" description="TauD/TfdA-like" evidence="7">
    <location>
        <begin position="89"/>
        <end position="297"/>
    </location>
</feature>
<name>B8MHR1_TALSN</name>
<dbReference type="GO" id="GO:0046872">
    <property type="term" value="F:metal ion binding"/>
    <property type="evidence" value="ECO:0007669"/>
    <property type="project" value="UniProtKB-KW"/>
</dbReference>
<dbReference type="RefSeq" id="XP_002483625.1">
    <property type="nucleotide sequence ID" value="XM_002483580.1"/>
</dbReference>
<evidence type="ECO:0000313" key="9">
    <source>
        <dbReference type="Proteomes" id="UP000001745"/>
    </source>
</evidence>
<dbReference type="GO" id="GO:0016706">
    <property type="term" value="F:2-oxoglutarate-dependent dioxygenase activity"/>
    <property type="evidence" value="ECO:0007669"/>
    <property type="project" value="TreeGrafter"/>
</dbReference>
<dbReference type="EMBL" id="EQ962656">
    <property type="protein sequence ID" value="EED16391.1"/>
    <property type="molecule type" value="Genomic_DNA"/>
</dbReference>
<keyword evidence="5" id="KW-0560">Oxidoreductase</keyword>
<keyword evidence="3" id="KW-0479">Metal-binding</keyword>
<dbReference type="OrthoDB" id="10257314at2759"/>
<dbReference type="GO" id="GO:0005737">
    <property type="term" value="C:cytoplasm"/>
    <property type="evidence" value="ECO:0007669"/>
    <property type="project" value="TreeGrafter"/>
</dbReference>
<evidence type="ECO:0000313" key="8">
    <source>
        <dbReference type="EMBL" id="EED16391.1"/>
    </source>
</evidence>
<dbReference type="Gene3D" id="3.60.130.10">
    <property type="entry name" value="Clavaminate synthase-like"/>
    <property type="match status" value="1"/>
</dbReference>
<evidence type="ECO:0000256" key="6">
    <source>
        <dbReference type="ARBA" id="ARBA00023004"/>
    </source>
</evidence>
<dbReference type="STRING" id="441959.B8MHR1"/>
<dbReference type="PhylomeDB" id="B8MHR1"/>
<dbReference type="InterPro" id="IPR051323">
    <property type="entry name" value="AtsK-like"/>
</dbReference>
<dbReference type="Pfam" id="PF02668">
    <property type="entry name" value="TauD"/>
    <property type="match status" value="1"/>
</dbReference>
<dbReference type="InParanoid" id="B8MHR1"/>
<evidence type="ECO:0000259" key="7">
    <source>
        <dbReference type="Pfam" id="PF02668"/>
    </source>
</evidence>
<dbReference type="PANTHER" id="PTHR30468">
    <property type="entry name" value="ALPHA-KETOGLUTARATE-DEPENDENT SULFONATE DIOXYGENASE"/>
    <property type="match status" value="1"/>
</dbReference>
<keyword evidence="4 8" id="KW-0223">Dioxygenase</keyword>
<dbReference type="GeneID" id="8107866"/>
<gene>
    <name evidence="8" type="ORF">TSTA_014830</name>
</gene>
<dbReference type="InterPro" id="IPR042098">
    <property type="entry name" value="TauD-like_sf"/>
</dbReference>
<evidence type="ECO:0000256" key="2">
    <source>
        <dbReference type="ARBA" id="ARBA00005896"/>
    </source>
</evidence>
<dbReference type="InterPro" id="IPR003819">
    <property type="entry name" value="TauD/TfdA-like"/>
</dbReference>
<dbReference type="PANTHER" id="PTHR30468:SF9">
    <property type="entry name" value="ALPHA-KETOGLUTARATE-DEPENDENT TAURINE DIOXYGENASE (AFU_ORTHOLOGUE AFUA_3G01010)"/>
    <property type="match status" value="1"/>
</dbReference>
<organism evidence="8 9">
    <name type="scientific">Talaromyces stipitatus (strain ATCC 10500 / CBS 375.48 / QM 6759 / NRRL 1006)</name>
    <name type="common">Penicillium stipitatum</name>
    <dbReference type="NCBI Taxonomy" id="441959"/>
    <lineage>
        <taxon>Eukaryota</taxon>
        <taxon>Fungi</taxon>
        <taxon>Dikarya</taxon>
        <taxon>Ascomycota</taxon>
        <taxon>Pezizomycotina</taxon>
        <taxon>Eurotiomycetes</taxon>
        <taxon>Eurotiomycetidae</taxon>
        <taxon>Eurotiales</taxon>
        <taxon>Trichocomaceae</taxon>
        <taxon>Talaromyces</taxon>
        <taxon>Talaromyces sect. Talaromyces</taxon>
    </lineage>
</organism>
<dbReference type="HOGENOM" id="CLU_036005_0_1_1"/>
<sequence length="359" mass="40504">MSPAAVETESASHDAVPKQRRFGTFDVPDVATKRMEKAGIDLSQGYPEYPAELKTFKDIHNLQPGPIEFSDPGARADREKKALFGAAKEVRHLTYYCGTEIVGLQLKDLTPTQLDELALLVAERNVVFFRDQDLSPQQQRDVTGHFGPIFCQGPHVPGVPEASVIWSQFFASHIRKPTFRTPFQGWHTDIVHLKQNFGITHLHYDTVPPYGGDILWASGYAAYNKLSPSFRDFIDGKMAVMRSGDPYIDENDPGAGPKYVEKIHPIVRVHPATGWKCLYVNGPWVLRILGLEKAESDMCRWHWTPGTSALWDNRCTLHNASWDYENRVTRHGTRVATIAEAPYFDPKAKSMREDLGLED</sequence>
<dbReference type="OMA" id="SWDYENA"/>
<dbReference type="VEuPathDB" id="FungiDB:TSTA_014830"/>
<evidence type="ECO:0000256" key="1">
    <source>
        <dbReference type="ARBA" id="ARBA00001954"/>
    </source>
</evidence>
<keyword evidence="9" id="KW-1185">Reference proteome</keyword>
<evidence type="ECO:0000256" key="4">
    <source>
        <dbReference type="ARBA" id="ARBA00022964"/>
    </source>
</evidence>
<comment type="cofactor">
    <cofactor evidence="1">
        <name>Fe(2+)</name>
        <dbReference type="ChEBI" id="CHEBI:29033"/>
    </cofactor>
</comment>
<comment type="similarity">
    <text evidence="2">Belongs to the TfdA dioxygenase family.</text>
</comment>
<accession>B8MHR1</accession>
<dbReference type="AlphaFoldDB" id="B8MHR1"/>
<dbReference type="eggNOG" id="ENOG502R0XT">
    <property type="taxonomic scope" value="Eukaryota"/>
</dbReference>
<dbReference type="SUPFAM" id="SSF51197">
    <property type="entry name" value="Clavaminate synthase-like"/>
    <property type="match status" value="1"/>
</dbReference>
<protein>
    <submittedName>
        <fullName evidence="8">Alpha-ketoglutarate-dependent sulfonate dioxygenase, putative</fullName>
    </submittedName>
</protein>